<evidence type="ECO:0000313" key="3">
    <source>
        <dbReference type="EMBL" id="NOV36659.1"/>
    </source>
</evidence>
<protein>
    <submittedName>
        <fullName evidence="3">Putative conserved plasma membrane protein</fullName>
    </submittedName>
</protein>
<accession>A0A6M2CSN7</accession>
<keyword evidence="1" id="KW-1133">Transmembrane helix</keyword>
<dbReference type="AlphaFoldDB" id="A0A6M2CSN7"/>
<feature type="chain" id="PRO_5027124144" evidence="2">
    <location>
        <begin position="23"/>
        <end position="131"/>
    </location>
</feature>
<keyword evidence="1" id="KW-0472">Membrane</keyword>
<evidence type="ECO:0000256" key="2">
    <source>
        <dbReference type="SAM" id="SignalP"/>
    </source>
</evidence>
<proteinExistence type="predicted"/>
<reference evidence="3" key="1">
    <citation type="submission" date="2019-09" db="EMBL/GenBank/DDBJ databases">
        <title>Organ-specific transcriptomic study of the physiology of the cattle tick, Rhipicephalus microplus.</title>
        <authorList>
            <person name="Tirloni L."/>
            <person name="Braz G."/>
            <person name="Gandara A.C.P."/>
            <person name="Sabadin G.A."/>
            <person name="da Silva R.M."/>
            <person name="Guizzo M.G."/>
            <person name="Machado J.A."/>
            <person name="Costa E.P."/>
            <person name="Gomes H.F."/>
            <person name="Moraes J."/>
            <person name="Mota M.B.S."/>
            <person name="Mesquita R.D."/>
            <person name="Alvarenga P.H."/>
            <person name="Alves F."/>
            <person name="Seixas A."/>
            <person name="da Fonseca R.N."/>
            <person name="Fogaca A."/>
            <person name="Logullo C."/>
            <person name="Tanaka A."/>
            <person name="Daffre S."/>
            <person name="Termignoni C."/>
            <person name="Vaz I.S.Jr."/>
            <person name="Oliveira P.L."/>
            <person name="Ribeiro J.M."/>
        </authorList>
    </citation>
    <scope>NUCLEOTIDE SEQUENCE</scope>
    <source>
        <strain evidence="3">Porto Alegre</strain>
    </source>
</reference>
<feature type="transmembrane region" description="Helical" evidence="1">
    <location>
        <begin position="85"/>
        <end position="108"/>
    </location>
</feature>
<sequence length="131" mass="14534">MCSYFCWLFSIASTMVSLACLAHLHDSHSLVSSNERSDWLVPRGVCDFRTWGWRAAPRETLCLVIFAAGTVATKPRWNSGGRSGLVVLSHCSLLSLVIWGLCCIIHFASDVSILCTSLYHTDLVNVCVWIL</sequence>
<evidence type="ECO:0000256" key="1">
    <source>
        <dbReference type="SAM" id="Phobius"/>
    </source>
</evidence>
<dbReference type="EMBL" id="GHWJ01003922">
    <property type="protein sequence ID" value="NOV36659.1"/>
    <property type="molecule type" value="Transcribed_RNA"/>
</dbReference>
<feature type="signal peptide" evidence="2">
    <location>
        <begin position="1"/>
        <end position="22"/>
    </location>
</feature>
<keyword evidence="1" id="KW-0812">Transmembrane</keyword>
<organism evidence="3">
    <name type="scientific">Rhipicephalus microplus</name>
    <name type="common">Cattle tick</name>
    <name type="synonym">Boophilus microplus</name>
    <dbReference type="NCBI Taxonomy" id="6941"/>
    <lineage>
        <taxon>Eukaryota</taxon>
        <taxon>Metazoa</taxon>
        <taxon>Ecdysozoa</taxon>
        <taxon>Arthropoda</taxon>
        <taxon>Chelicerata</taxon>
        <taxon>Arachnida</taxon>
        <taxon>Acari</taxon>
        <taxon>Parasitiformes</taxon>
        <taxon>Ixodida</taxon>
        <taxon>Ixodoidea</taxon>
        <taxon>Ixodidae</taxon>
        <taxon>Rhipicephalinae</taxon>
        <taxon>Rhipicephalus</taxon>
        <taxon>Boophilus</taxon>
    </lineage>
</organism>
<keyword evidence="2" id="KW-0732">Signal</keyword>
<name>A0A6M2CSN7_RHIMP</name>